<evidence type="ECO:0000313" key="4">
    <source>
        <dbReference type="EMBL" id="KAJ3053372.1"/>
    </source>
</evidence>
<evidence type="ECO:0000256" key="1">
    <source>
        <dbReference type="ARBA" id="ARBA00009479"/>
    </source>
</evidence>
<dbReference type="InterPro" id="IPR001059">
    <property type="entry name" value="Transl_elong_P/YeiP_cen"/>
</dbReference>
<evidence type="ECO:0008006" key="6">
    <source>
        <dbReference type="Google" id="ProtNLM"/>
    </source>
</evidence>
<dbReference type="InterPro" id="IPR020599">
    <property type="entry name" value="Transl_elong_fac_P/YeiP"/>
</dbReference>
<accession>A0AAD5SHE5</accession>
<dbReference type="Pfam" id="PF08207">
    <property type="entry name" value="EFP_N"/>
    <property type="match status" value="1"/>
</dbReference>
<dbReference type="InterPro" id="IPR013852">
    <property type="entry name" value="Transl_elong_P/YeiP_CS"/>
</dbReference>
<dbReference type="Pfam" id="PF09285">
    <property type="entry name" value="Elong-fact-P_C"/>
    <property type="match status" value="1"/>
</dbReference>
<dbReference type="GO" id="GO:0005829">
    <property type="term" value="C:cytosol"/>
    <property type="evidence" value="ECO:0007669"/>
    <property type="project" value="UniProtKB-ARBA"/>
</dbReference>
<dbReference type="SMART" id="SM01185">
    <property type="entry name" value="EFP"/>
    <property type="match status" value="1"/>
</dbReference>
<dbReference type="PIRSF" id="PIRSF005901">
    <property type="entry name" value="EF-P"/>
    <property type="match status" value="1"/>
</dbReference>
<dbReference type="EMBL" id="JADGJD010000213">
    <property type="protein sequence ID" value="KAJ3053372.1"/>
    <property type="molecule type" value="Genomic_DNA"/>
</dbReference>
<dbReference type="Pfam" id="PF01132">
    <property type="entry name" value="EFP"/>
    <property type="match status" value="1"/>
</dbReference>
<dbReference type="PANTHER" id="PTHR30053">
    <property type="entry name" value="ELONGATION FACTOR P"/>
    <property type="match status" value="1"/>
</dbReference>
<dbReference type="GO" id="GO:0043043">
    <property type="term" value="P:peptide biosynthetic process"/>
    <property type="evidence" value="ECO:0007669"/>
    <property type="project" value="InterPro"/>
</dbReference>
<keyword evidence="5" id="KW-1185">Reference proteome</keyword>
<evidence type="ECO:0000259" key="3">
    <source>
        <dbReference type="SMART" id="SM01185"/>
    </source>
</evidence>
<dbReference type="FunFam" id="2.40.50.140:FF:000004">
    <property type="entry name" value="Elongation factor P"/>
    <property type="match status" value="1"/>
</dbReference>
<sequence length="220" mass="24545">MLRLPSLFTRRPTPTLTRSLLHLSRRNVQVAVNTVKRGTVISYRDKLWLVTFATHHQQGRGGAHYKLDLNELGSNTKKQERFNSGSMIEAVELDEKVAQFLYTSDGQIHVMDKDTFEETSFPVDVLEGSTKVLPYLLDSTPITLSLHESRPIIARSPDRLTYRVTEVTLASTSTSPDSKRTGSKTATLDVGVTVQVPDFINVGDSVVVNILEGKYLSRAK</sequence>
<comment type="caution">
    <text evidence="4">The sequence shown here is derived from an EMBL/GenBank/DDBJ whole genome shotgun (WGS) entry which is preliminary data.</text>
</comment>
<dbReference type="SUPFAM" id="SSF50104">
    <property type="entry name" value="Translation proteins SH3-like domain"/>
    <property type="match status" value="1"/>
</dbReference>
<dbReference type="InterPro" id="IPR014722">
    <property type="entry name" value="Rib_uL2_dom2"/>
</dbReference>
<dbReference type="InterPro" id="IPR015365">
    <property type="entry name" value="Elong-fact-P_C"/>
</dbReference>
<organism evidence="4 5">
    <name type="scientific">Rhizophlyctis rosea</name>
    <dbReference type="NCBI Taxonomy" id="64517"/>
    <lineage>
        <taxon>Eukaryota</taxon>
        <taxon>Fungi</taxon>
        <taxon>Fungi incertae sedis</taxon>
        <taxon>Chytridiomycota</taxon>
        <taxon>Chytridiomycota incertae sedis</taxon>
        <taxon>Chytridiomycetes</taxon>
        <taxon>Rhizophlyctidales</taxon>
        <taxon>Rhizophlyctidaceae</taxon>
        <taxon>Rhizophlyctis</taxon>
    </lineage>
</organism>
<evidence type="ECO:0000259" key="2">
    <source>
        <dbReference type="SMART" id="SM00841"/>
    </source>
</evidence>
<dbReference type="PROSITE" id="PS01275">
    <property type="entry name" value="EFP"/>
    <property type="match status" value="1"/>
</dbReference>
<dbReference type="InterPro" id="IPR012340">
    <property type="entry name" value="NA-bd_OB-fold"/>
</dbReference>
<dbReference type="InterPro" id="IPR013185">
    <property type="entry name" value="Transl_elong_KOW-like"/>
</dbReference>
<feature type="domain" description="Translation elongation factor P/YeiP central" evidence="3">
    <location>
        <begin position="95"/>
        <end position="152"/>
    </location>
</feature>
<dbReference type="SUPFAM" id="SSF50249">
    <property type="entry name" value="Nucleic acid-binding proteins"/>
    <property type="match status" value="2"/>
</dbReference>
<dbReference type="Gene3D" id="2.40.50.140">
    <property type="entry name" value="Nucleic acid-binding proteins"/>
    <property type="match status" value="2"/>
</dbReference>
<proteinExistence type="inferred from homology"/>
<dbReference type="InterPro" id="IPR008991">
    <property type="entry name" value="Translation_prot_SH3-like_sf"/>
</dbReference>
<protein>
    <recommendedName>
        <fullName evidence="6">Elongation factor P</fullName>
    </recommendedName>
</protein>
<gene>
    <name evidence="4" type="ORF">HK097_004422</name>
</gene>
<comment type="similarity">
    <text evidence="1">Belongs to the elongation factor P family.</text>
</comment>
<dbReference type="PANTHER" id="PTHR30053:SF14">
    <property type="entry name" value="TRANSLATION ELONGATION FACTOR KOW-LIKE DOMAIN-CONTAINING PROTEIN"/>
    <property type="match status" value="1"/>
</dbReference>
<reference evidence="4" key="1">
    <citation type="submission" date="2020-05" db="EMBL/GenBank/DDBJ databases">
        <title>Phylogenomic resolution of chytrid fungi.</title>
        <authorList>
            <person name="Stajich J.E."/>
            <person name="Amses K."/>
            <person name="Simmons R."/>
            <person name="Seto K."/>
            <person name="Myers J."/>
            <person name="Bonds A."/>
            <person name="Quandt C.A."/>
            <person name="Barry K."/>
            <person name="Liu P."/>
            <person name="Grigoriev I."/>
            <person name="Longcore J.E."/>
            <person name="James T.Y."/>
        </authorList>
    </citation>
    <scope>NUCLEOTIDE SEQUENCE</scope>
    <source>
        <strain evidence="4">JEL0318</strain>
    </source>
</reference>
<name>A0AAD5SHE5_9FUNG</name>
<dbReference type="Gene3D" id="2.30.30.30">
    <property type="match status" value="1"/>
</dbReference>
<dbReference type="AlphaFoldDB" id="A0AAD5SHE5"/>
<evidence type="ECO:0000313" key="5">
    <source>
        <dbReference type="Proteomes" id="UP001212841"/>
    </source>
</evidence>
<dbReference type="Proteomes" id="UP001212841">
    <property type="component" value="Unassembled WGS sequence"/>
</dbReference>
<feature type="domain" description="Elongation factor P C-terminal" evidence="2">
    <location>
        <begin position="167"/>
        <end position="218"/>
    </location>
</feature>
<dbReference type="GO" id="GO:0003746">
    <property type="term" value="F:translation elongation factor activity"/>
    <property type="evidence" value="ECO:0007669"/>
    <property type="project" value="InterPro"/>
</dbReference>
<dbReference type="SMART" id="SM00841">
    <property type="entry name" value="Elong-fact-P_C"/>
    <property type="match status" value="1"/>
</dbReference>